<feature type="coiled-coil region" evidence="5">
    <location>
        <begin position="703"/>
        <end position="730"/>
    </location>
</feature>
<dbReference type="PANTHER" id="PTHR14514:SF7">
    <property type="entry name" value="KASH DOMAIN-CONTAINING PROTEIN"/>
    <property type="match status" value="1"/>
</dbReference>
<dbReference type="AlphaFoldDB" id="A0A8C4R1M1"/>
<dbReference type="PANTHER" id="PTHR14514">
    <property type="entry name" value="PKA ANCHORING PROTEIN"/>
    <property type="match status" value="1"/>
</dbReference>
<reference evidence="6" key="2">
    <citation type="submission" date="2025-09" db="UniProtKB">
        <authorList>
            <consortium name="Ensembl"/>
        </authorList>
    </citation>
    <scope>IDENTIFICATION</scope>
</reference>
<evidence type="ECO:0008006" key="8">
    <source>
        <dbReference type="Google" id="ProtNLM"/>
    </source>
</evidence>
<keyword evidence="4" id="KW-0472">Membrane</keyword>
<keyword evidence="7" id="KW-1185">Reference proteome</keyword>
<evidence type="ECO:0000256" key="5">
    <source>
        <dbReference type="SAM" id="Coils"/>
    </source>
</evidence>
<organism evidence="6 7">
    <name type="scientific">Eptatretus burgeri</name>
    <name type="common">Inshore hagfish</name>
    <dbReference type="NCBI Taxonomy" id="7764"/>
    <lineage>
        <taxon>Eukaryota</taxon>
        <taxon>Metazoa</taxon>
        <taxon>Chordata</taxon>
        <taxon>Craniata</taxon>
        <taxon>Vertebrata</taxon>
        <taxon>Cyclostomata</taxon>
        <taxon>Myxini</taxon>
        <taxon>Myxiniformes</taxon>
        <taxon>Myxinidae</taxon>
        <taxon>Eptatretinae</taxon>
        <taxon>Eptatretus</taxon>
    </lineage>
</organism>
<comment type="subcellular location">
    <subcellularLocation>
        <location evidence="1">Endomembrane system</location>
    </subcellularLocation>
</comment>
<dbReference type="Gene3D" id="1.20.58.60">
    <property type="match status" value="3"/>
</dbReference>
<name>A0A8C4R1M1_EPTBU</name>
<evidence type="ECO:0000256" key="3">
    <source>
        <dbReference type="ARBA" id="ARBA00022737"/>
    </source>
</evidence>
<evidence type="ECO:0000256" key="4">
    <source>
        <dbReference type="ARBA" id="ARBA00023136"/>
    </source>
</evidence>
<dbReference type="OMA" id="EISACHD"/>
<dbReference type="Proteomes" id="UP000694388">
    <property type="component" value="Unplaced"/>
</dbReference>
<dbReference type="SUPFAM" id="SSF46966">
    <property type="entry name" value="Spectrin repeat"/>
    <property type="match status" value="3"/>
</dbReference>
<keyword evidence="2" id="KW-0597">Phosphoprotein</keyword>
<protein>
    <recommendedName>
        <fullName evidence="8">Nesprin-1</fullName>
    </recommendedName>
</protein>
<evidence type="ECO:0000256" key="1">
    <source>
        <dbReference type="ARBA" id="ARBA00004308"/>
    </source>
</evidence>
<accession>A0A8C4R1M1</accession>
<evidence type="ECO:0000313" key="7">
    <source>
        <dbReference type="Proteomes" id="UP000694388"/>
    </source>
</evidence>
<proteinExistence type="predicted"/>
<evidence type="ECO:0000256" key="2">
    <source>
        <dbReference type="ARBA" id="ARBA00022553"/>
    </source>
</evidence>
<keyword evidence="3" id="KW-0677">Repeat</keyword>
<evidence type="ECO:0000313" key="6">
    <source>
        <dbReference type="Ensembl" id="ENSEBUP00000023551.1"/>
    </source>
</evidence>
<sequence length="1135" mass="128260">MAAPVEVKSTKDECRLVESLDLDVTRVEDIICEDVTIEVKIPETQDAQLQPIDDIMHNVEIETLTNLECPSKAVGEECLVLEARGCTTVEAKVQVPAWRNVTSLHTEFTILLNKMAASPWSTETSEANSNLVQEFSDLVRGFHLWLAMARDEMADGGLAAGDVHEVDKQLVRRQTILQDGAARLDALSAAGGRLQAVTDPGLASQLSQLLEREGDELQELGRNCQASLKATVVRLEQVKRFGDRVVAFETWLAQAEKQLLEWQQSADLGRLEEAGNLRLAIEELCHDVDTHWPDLEKMSPENAPQSASCQLRVRTNKLRQSTHQSRTRLSELCPLAKNFTKTHRDFCTFLEKHRRSLSEVDIIVGSQNELEERLKCSTMLVNQRAEGDVFLKTTLEAGMATLEACGERSRQELQTELHCLKNVWDEAATAALHCHSRLEWLLLHWQSYSERRDQIFTFLTTQREQLTSLAEPQTNLQAKLEQLERCQSLLLGIRSASKPLAWLIEKARELHDATEDASLQEDADGKLGEALHLTEGQYEERLEELKMVVDVHQRYEEAAKRMVTLTEEAHLGLSAQPKVEKLQLEELSEELQKVKADGDKTLEDASKLAERTSSHMPPEGQWELEAEVLGLQQAWLALWGSQNKASRGAGLGEPEVDETTASWERFLDSLKQTATEKDAIIERVSACEQLHGDADVLQAWKMSKELESSLKSLKMELNGLKVQLQNLRKCDGPEIGKASQSLIILVADHLRLERRVTLLRKEQETRLMALYQDSLRSFRLCLTDDRHPHMSDGEMLAAAKGQLVQVCERGKSYCSMLTPEAASRVIAEISACHDDLENWQQKFPRGWARSEEEVMLVRDAVSAYGVIDVDRLEGHTEENPEQMKENIAESISTSSNNEEFYSDWSISSGAGSTAWQQGPGHGEGPDVQWNKRVERDQRTLKMLEIWLDRAEPALAESLCKQSDLSGKALAQQNIQVLWAEVVERGPAMARLLDGVQEHNDPVCTQHVHTLARRYQTLHHSLEDALPLTQRAAQDHRLFERSINAFQQWLVNSRQRLQSLLSPSQSARTFGAWEHELETLHALRGEKERQLLGLWTKGQVVEDSSDAEGAARVRRWLQDLQADWDAHWEVFALCQR</sequence>
<reference evidence="6" key="1">
    <citation type="submission" date="2025-08" db="UniProtKB">
        <authorList>
            <consortium name="Ensembl"/>
        </authorList>
    </citation>
    <scope>IDENTIFICATION</scope>
</reference>
<dbReference type="Ensembl" id="ENSEBUT00000024127.1">
    <property type="protein sequence ID" value="ENSEBUP00000023551.1"/>
    <property type="gene ID" value="ENSEBUG00000014509.1"/>
</dbReference>
<keyword evidence="5" id="KW-0175">Coiled coil</keyword>